<evidence type="ECO:0000313" key="4">
    <source>
        <dbReference type="Proteomes" id="UP000748752"/>
    </source>
</evidence>
<protein>
    <recommendedName>
        <fullName evidence="2">VWFA domain-containing protein</fullName>
    </recommendedName>
</protein>
<organism evidence="3 4">
    <name type="scientific">Thiohalocapsa halophila</name>
    <dbReference type="NCBI Taxonomy" id="69359"/>
    <lineage>
        <taxon>Bacteria</taxon>
        <taxon>Pseudomonadati</taxon>
        <taxon>Pseudomonadota</taxon>
        <taxon>Gammaproteobacteria</taxon>
        <taxon>Chromatiales</taxon>
        <taxon>Chromatiaceae</taxon>
        <taxon>Thiohalocapsa</taxon>
    </lineage>
</organism>
<dbReference type="InterPro" id="IPR036465">
    <property type="entry name" value="vWFA_dom_sf"/>
</dbReference>
<dbReference type="InterPro" id="IPR002035">
    <property type="entry name" value="VWF_A"/>
</dbReference>
<dbReference type="InterPro" id="IPR029062">
    <property type="entry name" value="Class_I_gatase-like"/>
</dbReference>
<proteinExistence type="predicted"/>
<name>A0ABS1CE32_9GAMM</name>
<dbReference type="SUPFAM" id="SSF53300">
    <property type="entry name" value="vWA-like"/>
    <property type="match status" value="1"/>
</dbReference>
<dbReference type="RefSeq" id="WP_200234749.1">
    <property type="nucleotide sequence ID" value="NZ_NRRV01000009.1"/>
</dbReference>
<dbReference type="CDD" id="cd00198">
    <property type="entry name" value="vWFA"/>
    <property type="match status" value="1"/>
</dbReference>
<evidence type="ECO:0000259" key="2">
    <source>
        <dbReference type="PROSITE" id="PS50234"/>
    </source>
</evidence>
<dbReference type="SUPFAM" id="SSF52317">
    <property type="entry name" value="Class I glutamine amidotransferase-like"/>
    <property type="match status" value="1"/>
</dbReference>
<feature type="domain" description="VWFA" evidence="2">
    <location>
        <begin position="372"/>
        <end position="549"/>
    </location>
</feature>
<dbReference type="Proteomes" id="UP000748752">
    <property type="component" value="Unassembled WGS sequence"/>
</dbReference>
<dbReference type="PANTHER" id="PTHR37947">
    <property type="entry name" value="BLL2462 PROTEIN"/>
    <property type="match status" value="1"/>
</dbReference>
<dbReference type="PROSITE" id="PS50234">
    <property type="entry name" value="VWFA"/>
    <property type="match status" value="1"/>
</dbReference>
<comment type="caution">
    <text evidence="3">The sequence shown here is derived from an EMBL/GenBank/DDBJ whole genome shotgun (WGS) entry which is preliminary data.</text>
</comment>
<sequence>MRFSPDAVHRWGMRAVAALLLLALWSPPLPRGGEPAVLTLLLDDSASLRQGDAEASWQSLRRRLRGLPENSRVTLIRFAARPAVELREAAPRLGLPDILPRQTQLSPLGTDLAGALAQAPQGAPVLLVSDGRGTTAGTARALAELQARVPAVAWWRRPAAVPNIRIATMDGPARVPMGSPVRLRLVLTAERPAQTRLSLDIDDSQALHRPVSVPADAPTVIELELPPPAPGVHRVRARLGDPPAADTTPGALHLTKLLRVEGAQSVLLVGTEDHGLASALRAGGWSVEQRTPERLLTADLAGAAVTLLDDVPVAALSPPLLERLANAVNGRGMGLVVLGGPRSFGAGGYRGSRLEALLPVVSVPPKRVPAASVLFALDSSGSMGQPLTEGVTRIDAARAAIMAAAAALAPQDRIALAVFGTEAELTLPLASYAEPSATLASAKRRTPAGGTHLAPAIDLAMTAFAERHEDAKGRRLLVLISDGQFADTPSADLTAEGRRLREAGVELIAIGIGEPSRTAPLRALATAANGRFARVDEAAQLPSFVATEVQRDRPAKRPGLVSAQPGTELPFRLPGNEPQDWPPVADYRRTRLRDGAAAPVITAEGDPLLAWQSAGQGRVVALTAGLGELAPAWRAWSYLPAVLGGLISWTAGAGQDPGVEVRARHDADRIRLHVDMLGRNGSWARTARLEWQLHGPQGGRHSGSLPASAPGRFVLDLSAPRPGRYDVIAHAGPARLKRALWHAPRAEWLRSAATQDALAALADLPRWTPVDDFPSGGRLGFTGATAGTRSRPWLAGAALLLFIGILARERLGRVPGEAWRPPWAGPRPKDPAREL</sequence>
<dbReference type="PANTHER" id="PTHR37947:SF2">
    <property type="entry name" value="VON WILLEBRAND FACTOR TYPE A"/>
    <property type="match status" value="1"/>
</dbReference>
<accession>A0ABS1CE32</accession>
<gene>
    <name evidence="3" type="ORF">CKO31_05285</name>
</gene>
<dbReference type="EMBL" id="NRRV01000009">
    <property type="protein sequence ID" value="MBK1630164.1"/>
    <property type="molecule type" value="Genomic_DNA"/>
</dbReference>
<reference evidence="3 4" key="1">
    <citation type="journal article" date="2020" name="Microorganisms">
        <title>Osmotic Adaptation and Compatible Solute Biosynthesis of Phototrophic Bacteria as Revealed from Genome Analyses.</title>
        <authorList>
            <person name="Imhoff J.F."/>
            <person name="Rahn T."/>
            <person name="Kunzel S."/>
            <person name="Keller A."/>
            <person name="Neulinger S.C."/>
        </authorList>
    </citation>
    <scope>NUCLEOTIDE SEQUENCE [LARGE SCALE GENOMIC DNA]</scope>
    <source>
        <strain evidence="3 4">DSM 6210</strain>
    </source>
</reference>
<keyword evidence="4" id="KW-1185">Reference proteome</keyword>
<feature type="region of interest" description="Disordered" evidence="1">
    <location>
        <begin position="557"/>
        <end position="580"/>
    </location>
</feature>
<dbReference type="SMART" id="SM00327">
    <property type="entry name" value="VWA"/>
    <property type="match status" value="2"/>
</dbReference>
<dbReference type="Pfam" id="PF00092">
    <property type="entry name" value="VWA"/>
    <property type="match status" value="1"/>
</dbReference>
<evidence type="ECO:0000256" key="1">
    <source>
        <dbReference type="SAM" id="MobiDB-lite"/>
    </source>
</evidence>
<dbReference type="Gene3D" id="3.40.50.880">
    <property type="match status" value="2"/>
</dbReference>
<evidence type="ECO:0000313" key="3">
    <source>
        <dbReference type="EMBL" id="MBK1630164.1"/>
    </source>
</evidence>